<keyword evidence="9" id="KW-0472">Membrane</keyword>
<dbReference type="InterPro" id="IPR050660">
    <property type="entry name" value="NEK_Ser/Thr_kinase"/>
</dbReference>
<evidence type="ECO:0000256" key="7">
    <source>
        <dbReference type="PROSITE-ProRule" id="PRU10141"/>
    </source>
</evidence>
<keyword evidence="6 7" id="KW-0067">ATP-binding</keyword>
<accession>A0ABV1UVU1</accession>
<dbReference type="PROSITE" id="PS00108">
    <property type="entry name" value="PROTEIN_KINASE_ST"/>
    <property type="match status" value="1"/>
</dbReference>
<dbReference type="PANTHER" id="PTHR43671">
    <property type="entry name" value="SERINE/THREONINE-PROTEIN KINASE NEK"/>
    <property type="match status" value="1"/>
</dbReference>
<feature type="compositionally biased region" description="Low complexity" evidence="8">
    <location>
        <begin position="383"/>
        <end position="415"/>
    </location>
</feature>
<keyword evidence="12" id="KW-1185">Reference proteome</keyword>
<dbReference type="EMBL" id="JBEPBX010000012">
    <property type="protein sequence ID" value="MER6614851.1"/>
    <property type="molecule type" value="Genomic_DNA"/>
</dbReference>
<comment type="similarity">
    <text evidence="1">Belongs to the protein kinase superfamily. NEK Ser/Thr protein kinase family. NIMA subfamily.</text>
</comment>
<dbReference type="SMART" id="SM00458">
    <property type="entry name" value="RICIN"/>
    <property type="match status" value="1"/>
</dbReference>
<evidence type="ECO:0000313" key="12">
    <source>
        <dbReference type="Proteomes" id="UP001445472"/>
    </source>
</evidence>
<dbReference type="InterPro" id="IPR011009">
    <property type="entry name" value="Kinase-like_dom_sf"/>
</dbReference>
<protein>
    <recommendedName>
        <fullName evidence="2">non-specific serine/threonine protein kinase</fullName>
        <ecNumber evidence="2">2.7.11.1</ecNumber>
    </recommendedName>
</protein>
<name>A0ABV1UVU1_9ACTN</name>
<evidence type="ECO:0000256" key="1">
    <source>
        <dbReference type="ARBA" id="ARBA00010886"/>
    </source>
</evidence>
<keyword evidence="5 11" id="KW-0418">Kinase</keyword>
<dbReference type="SUPFAM" id="SSF50370">
    <property type="entry name" value="Ricin B-like lectins"/>
    <property type="match status" value="1"/>
</dbReference>
<dbReference type="RefSeq" id="WP_351976558.1">
    <property type="nucleotide sequence ID" value="NZ_JBEPBX010000012.1"/>
</dbReference>
<feature type="transmembrane region" description="Helical" evidence="9">
    <location>
        <begin position="17"/>
        <end position="36"/>
    </location>
</feature>
<evidence type="ECO:0000256" key="5">
    <source>
        <dbReference type="ARBA" id="ARBA00022777"/>
    </source>
</evidence>
<feature type="compositionally biased region" description="Basic and acidic residues" evidence="8">
    <location>
        <begin position="312"/>
        <end position="321"/>
    </location>
</feature>
<dbReference type="Gene3D" id="1.10.510.10">
    <property type="entry name" value="Transferase(Phosphotransferase) domain 1"/>
    <property type="match status" value="1"/>
</dbReference>
<organism evidence="11 12">
    <name type="scientific">Streptomyces xantholiticus</name>
    <dbReference type="NCBI Taxonomy" id="68285"/>
    <lineage>
        <taxon>Bacteria</taxon>
        <taxon>Bacillati</taxon>
        <taxon>Actinomycetota</taxon>
        <taxon>Actinomycetes</taxon>
        <taxon>Kitasatosporales</taxon>
        <taxon>Streptomycetaceae</taxon>
        <taxon>Streptomyces</taxon>
    </lineage>
</organism>
<dbReference type="Pfam" id="PF00069">
    <property type="entry name" value="Pkinase"/>
    <property type="match status" value="1"/>
</dbReference>
<sequence length="598" mass="60924">MSGSGATPCEPGDPRRIGAFTLLGVLGAGGMGRVYLGAASGRYAAVKQVLPILAEDRDFLRHFGHELDNLARLPAGASAPLLAGDRTAQPPWFATEYIPGITLSDAVRVNGGPLTGNALWLLLREAASGLRRVHATGMVHRDLKPSNVMLTTDSLTLIDFGVARAADQSRLTRTGMVIGTPAYMAPEQAVAERRLTGAADVFALGSLMLYAANARPPFGDGSGPGLLYRIVHTEPDLGTLPDTDPELVDIVKSCLAKSPADRPTAAELLDLADERTTAEAGATWAWPSPVAERIAERVAFASTPPTVAAEPEEPKEPREAVEPESPPATPGAKRKRRIRVPLVVVIPIVVGAGTTLTLALAPFESTPKDKGPGAASAPPTPTSAPSASPSNTPSRNASLSPSGSPNPGSTTTGPAPGVPAPGPAGGGDGGSDGTGGTNPGSGADGSDGGTNIPGGGQAPKPPEPDTPQGDHRLTNSANGKCLAEHINGGLVQAAPSGCGVPSSNGGRINYDWNFSGSGGTFRLVSGSGRCLAADPNNFVMSLESCSGSSDQLWRIGSTTSAGSTLKNASTDRCLAMSETNVITSSCNTSDASQLWRGL</sequence>
<dbReference type="PROSITE" id="PS50231">
    <property type="entry name" value="RICIN_B_LECTIN"/>
    <property type="match status" value="1"/>
</dbReference>
<proteinExistence type="inferred from homology"/>
<dbReference type="PROSITE" id="PS00107">
    <property type="entry name" value="PROTEIN_KINASE_ATP"/>
    <property type="match status" value="1"/>
</dbReference>
<dbReference type="InterPro" id="IPR000772">
    <property type="entry name" value="Ricin_B_lectin"/>
</dbReference>
<gene>
    <name evidence="11" type="ORF">ABT276_16050</name>
</gene>
<feature type="region of interest" description="Disordered" evidence="8">
    <location>
        <begin position="364"/>
        <end position="476"/>
    </location>
</feature>
<dbReference type="Gene3D" id="2.80.10.50">
    <property type="match status" value="1"/>
</dbReference>
<dbReference type="PROSITE" id="PS50011">
    <property type="entry name" value="PROTEIN_KINASE_DOM"/>
    <property type="match status" value="1"/>
</dbReference>
<evidence type="ECO:0000256" key="3">
    <source>
        <dbReference type="ARBA" id="ARBA00022679"/>
    </source>
</evidence>
<dbReference type="Gene3D" id="3.30.200.20">
    <property type="entry name" value="Phosphorylase Kinase, domain 1"/>
    <property type="match status" value="1"/>
</dbReference>
<dbReference type="SMART" id="SM00220">
    <property type="entry name" value="S_TKc"/>
    <property type="match status" value="1"/>
</dbReference>
<keyword evidence="9" id="KW-1133">Transmembrane helix</keyword>
<dbReference type="InterPro" id="IPR035992">
    <property type="entry name" value="Ricin_B-like_lectins"/>
</dbReference>
<keyword evidence="4 7" id="KW-0547">Nucleotide-binding</keyword>
<dbReference type="Pfam" id="PF00652">
    <property type="entry name" value="Ricin_B_lectin"/>
    <property type="match status" value="1"/>
</dbReference>
<dbReference type="CDD" id="cd23415">
    <property type="entry name" value="beta-trefoil_Ricin_AH"/>
    <property type="match status" value="1"/>
</dbReference>
<feature type="region of interest" description="Disordered" evidence="8">
    <location>
        <begin position="302"/>
        <end position="334"/>
    </location>
</feature>
<feature type="domain" description="Protein kinase" evidence="10">
    <location>
        <begin position="20"/>
        <end position="276"/>
    </location>
</feature>
<dbReference type="InterPro" id="IPR000719">
    <property type="entry name" value="Prot_kinase_dom"/>
</dbReference>
<dbReference type="PANTHER" id="PTHR43671:SF13">
    <property type="entry name" value="SERINE_THREONINE-PROTEIN KINASE NEK2"/>
    <property type="match status" value="1"/>
</dbReference>
<evidence type="ECO:0000256" key="6">
    <source>
        <dbReference type="ARBA" id="ARBA00022840"/>
    </source>
</evidence>
<reference evidence="11 12" key="1">
    <citation type="submission" date="2024-06" db="EMBL/GenBank/DDBJ databases">
        <title>The Natural Products Discovery Center: Release of the First 8490 Sequenced Strains for Exploring Actinobacteria Biosynthetic Diversity.</title>
        <authorList>
            <person name="Kalkreuter E."/>
            <person name="Kautsar S.A."/>
            <person name="Yang D."/>
            <person name="Bader C.D."/>
            <person name="Teijaro C.N."/>
            <person name="Fluegel L."/>
            <person name="Davis C.M."/>
            <person name="Simpson J.R."/>
            <person name="Lauterbach L."/>
            <person name="Steele A.D."/>
            <person name="Gui C."/>
            <person name="Meng S."/>
            <person name="Li G."/>
            <person name="Viehrig K."/>
            <person name="Ye F."/>
            <person name="Su P."/>
            <person name="Kiefer A.F."/>
            <person name="Nichols A."/>
            <person name="Cepeda A.J."/>
            <person name="Yan W."/>
            <person name="Fan B."/>
            <person name="Jiang Y."/>
            <person name="Adhikari A."/>
            <person name="Zheng C.-J."/>
            <person name="Schuster L."/>
            <person name="Cowan T.M."/>
            <person name="Smanski M.J."/>
            <person name="Chevrette M.G."/>
            <person name="De Carvalho L.P.S."/>
            <person name="Shen B."/>
        </authorList>
    </citation>
    <scope>NUCLEOTIDE SEQUENCE [LARGE SCALE GENOMIC DNA]</scope>
    <source>
        <strain evidence="11 12">NPDC000837</strain>
    </source>
</reference>
<feature type="transmembrane region" description="Helical" evidence="9">
    <location>
        <begin position="342"/>
        <end position="363"/>
    </location>
</feature>
<dbReference type="Proteomes" id="UP001445472">
    <property type="component" value="Unassembled WGS sequence"/>
</dbReference>
<dbReference type="InterPro" id="IPR008271">
    <property type="entry name" value="Ser/Thr_kinase_AS"/>
</dbReference>
<keyword evidence="3" id="KW-0808">Transferase</keyword>
<dbReference type="GO" id="GO:0004674">
    <property type="term" value="F:protein serine/threonine kinase activity"/>
    <property type="evidence" value="ECO:0007669"/>
    <property type="project" value="UniProtKB-KW"/>
</dbReference>
<feature type="binding site" evidence="7">
    <location>
        <position position="47"/>
    </location>
    <ligand>
        <name>ATP</name>
        <dbReference type="ChEBI" id="CHEBI:30616"/>
    </ligand>
</feature>
<dbReference type="InterPro" id="IPR017441">
    <property type="entry name" value="Protein_kinase_ATP_BS"/>
</dbReference>
<keyword evidence="9" id="KW-0812">Transmembrane</keyword>
<keyword evidence="11" id="KW-0723">Serine/threonine-protein kinase</keyword>
<dbReference type="CDD" id="cd14014">
    <property type="entry name" value="STKc_PknB_like"/>
    <property type="match status" value="1"/>
</dbReference>
<feature type="compositionally biased region" description="Gly residues" evidence="8">
    <location>
        <begin position="423"/>
        <end position="457"/>
    </location>
</feature>
<dbReference type="EC" id="2.7.11.1" evidence="2"/>
<evidence type="ECO:0000256" key="2">
    <source>
        <dbReference type="ARBA" id="ARBA00012513"/>
    </source>
</evidence>
<evidence type="ECO:0000313" key="11">
    <source>
        <dbReference type="EMBL" id="MER6614851.1"/>
    </source>
</evidence>
<comment type="caution">
    <text evidence="11">The sequence shown here is derived from an EMBL/GenBank/DDBJ whole genome shotgun (WGS) entry which is preliminary data.</text>
</comment>
<dbReference type="SUPFAM" id="SSF56112">
    <property type="entry name" value="Protein kinase-like (PK-like)"/>
    <property type="match status" value="1"/>
</dbReference>
<evidence type="ECO:0000259" key="10">
    <source>
        <dbReference type="PROSITE" id="PS50011"/>
    </source>
</evidence>
<evidence type="ECO:0000256" key="8">
    <source>
        <dbReference type="SAM" id="MobiDB-lite"/>
    </source>
</evidence>
<evidence type="ECO:0000256" key="4">
    <source>
        <dbReference type="ARBA" id="ARBA00022741"/>
    </source>
</evidence>
<evidence type="ECO:0000256" key="9">
    <source>
        <dbReference type="SAM" id="Phobius"/>
    </source>
</evidence>